<feature type="region of interest" description="Disordered" evidence="1">
    <location>
        <begin position="21"/>
        <end position="40"/>
    </location>
</feature>
<reference evidence="3" key="1">
    <citation type="submission" date="2020-08" db="EMBL/GenBank/DDBJ databases">
        <title>Functional genomics of gut bacteria from endangered species of beetles.</title>
        <authorList>
            <person name="Carlos-Shanley C."/>
        </authorList>
    </citation>
    <scope>NUCLEOTIDE SEQUENCE [LARGE SCALE GENOMIC DNA]</scope>
    <source>
        <strain evidence="3">S00060</strain>
    </source>
</reference>
<dbReference type="Proteomes" id="UP000543174">
    <property type="component" value="Unassembled WGS sequence"/>
</dbReference>
<evidence type="ECO:0000259" key="2">
    <source>
        <dbReference type="Pfam" id="PF07495"/>
    </source>
</evidence>
<organism evidence="3 4">
    <name type="scientific">Priestia aryabhattai</name>
    <name type="common">Bacillus aryabhattai</name>
    <dbReference type="NCBI Taxonomy" id="412384"/>
    <lineage>
        <taxon>Bacteria</taxon>
        <taxon>Bacillati</taxon>
        <taxon>Bacillota</taxon>
        <taxon>Bacilli</taxon>
        <taxon>Bacillales</taxon>
        <taxon>Bacillaceae</taxon>
        <taxon>Priestia</taxon>
    </lineage>
</organism>
<dbReference type="InterPro" id="IPR011123">
    <property type="entry name" value="Y_Y_Y"/>
</dbReference>
<dbReference type="PROSITE" id="PS51257">
    <property type="entry name" value="PROKAR_LIPOPROTEIN"/>
    <property type="match status" value="1"/>
</dbReference>
<protein>
    <recommendedName>
        <fullName evidence="2">Two component regulator three Y domain-containing protein</fullName>
    </recommendedName>
</protein>
<accession>A0A7W3RET0</accession>
<dbReference type="EMBL" id="JACJHT010000002">
    <property type="protein sequence ID" value="MBA9039395.1"/>
    <property type="molecule type" value="Genomic_DNA"/>
</dbReference>
<dbReference type="Pfam" id="PF07495">
    <property type="entry name" value="Y_Y_Y"/>
    <property type="match status" value="1"/>
</dbReference>
<feature type="domain" description="Two component regulator three Y" evidence="2">
    <location>
        <begin position="62"/>
        <end position="117"/>
    </location>
</feature>
<dbReference type="RefSeq" id="WP_182527579.1">
    <property type="nucleotide sequence ID" value="NZ_JACJHT010000002.1"/>
</dbReference>
<keyword evidence="4" id="KW-1185">Reference proteome</keyword>
<name>A0A7W3RET0_PRIAR</name>
<dbReference type="AlphaFoldDB" id="A0A7W3RET0"/>
<sequence>MKAKVLIPIVAGALLFTGCSNDKETASKPTKTEQTQQEKTALNKVSIKNVGDKRLEVKTTAKGKDLKYAYSVYKDGKLFQKIPYSTKKELAYKLTKSGDYRVRVYVKAGKEKAVAKSTELVKVTKS</sequence>
<evidence type="ECO:0000313" key="3">
    <source>
        <dbReference type="EMBL" id="MBA9039395.1"/>
    </source>
</evidence>
<evidence type="ECO:0000313" key="4">
    <source>
        <dbReference type="Proteomes" id="UP000543174"/>
    </source>
</evidence>
<proteinExistence type="predicted"/>
<gene>
    <name evidence="3" type="ORF">HNP21_002502</name>
</gene>
<comment type="caution">
    <text evidence="3">The sequence shown here is derived from an EMBL/GenBank/DDBJ whole genome shotgun (WGS) entry which is preliminary data.</text>
</comment>
<evidence type="ECO:0000256" key="1">
    <source>
        <dbReference type="SAM" id="MobiDB-lite"/>
    </source>
</evidence>